<feature type="region of interest" description="Disordered" evidence="1">
    <location>
        <begin position="447"/>
        <end position="467"/>
    </location>
</feature>
<gene>
    <name evidence="3" type="ORF">L861_20385</name>
</gene>
<dbReference type="EMBL" id="ASTJ01000029">
    <property type="protein sequence ID" value="EPC02013.1"/>
    <property type="molecule type" value="Genomic_DNA"/>
</dbReference>
<evidence type="ECO:0008006" key="5">
    <source>
        <dbReference type="Google" id="ProtNLM"/>
    </source>
</evidence>
<organism evidence="3 4">
    <name type="scientific">Litchfieldella anticariensis (strain DSM 16096 / CECT 5854 / CIP 108499 / LMG 22089 / FP35)</name>
    <name type="common">Halomonas anticariensis</name>
    <dbReference type="NCBI Taxonomy" id="1121939"/>
    <lineage>
        <taxon>Bacteria</taxon>
        <taxon>Pseudomonadati</taxon>
        <taxon>Pseudomonadota</taxon>
        <taxon>Gammaproteobacteria</taxon>
        <taxon>Oceanospirillales</taxon>
        <taxon>Halomonadaceae</taxon>
        <taxon>Litchfieldella</taxon>
    </lineage>
</organism>
<proteinExistence type="predicted"/>
<reference evidence="3 4" key="1">
    <citation type="journal article" date="2013" name="Genome Announc.">
        <title>Draft genome sequence of the moderately halophilic gammaproteobacterium Halomonas anticariensis FP35.</title>
        <authorList>
            <person name="Tahrioui A."/>
            <person name="Quesada E."/>
            <person name="Llamas I."/>
        </authorList>
    </citation>
    <scope>NUCLEOTIDE SEQUENCE [LARGE SCALE GENOMIC DNA]</scope>
    <source>
        <strain evidence="4">DSM 16096 / CECT 5854 / LMG 22089 / FP35</strain>
    </source>
</reference>
<evidence type="ECO:0000313" key="3">
    <source>
        <dbReference type="EMBL" id="EPC02013.1"/>
    </source>
</evidence>
<keyword evidence="2" id="KW-0732">Signal</keyword>
<dbReference type="AlphaFoldDB" id="S2KNF7"/>
<evidence type="ECO:0000256" key="2">
    <source>
        <dbReference type="SAM" id="SignalP"/>
    </source>
</evidence>
<dbReference type="SUPFAM" id="SSF89260">
    <property type="entry name" value="Collagen-binding domain"/>
    <property type="match status" value="1"/>
</dbReference>
<evidence type="ECO:0000313" key="4">
    <source>
        <dbReference type="Proteomes" id="UP000014463"/>
    </source>
</evidence>
<dbReference type="PATRIC" id="fig|1121939.11.peg.2671"/>
<protein>
    <recommendedName>
        <fullName evidence="5">Peptidase C-terminal archaeal/bacterial domain-containing protein</fullName>
    </recommendedName>
</protein>
<dbReference type="STRING" id="1121939.L861_20385"/>
<keyword evidence="4" id="KW-1185">Reference proteome</keyword>
<feature type="chain" id="PRO_5004498332" description="Peptidase C-terminal archaeal/bacterial domain-containing protein" evidence="2">
    <location>
        <begin position="28"/>
        <end position="467"/>
    </location>
</feature>
<evidence type="ECO:0000256" key="1">
    <source>
        <dbReference type="SAM" id="MobiDB-lite"/>
    </source>
</evidence>
<sequence>MSTPSASRTLIIPLATLATGLAVGWFAADQHGDSAATDALTNDSEPLTLEETYRGEITSASALNANDGSRFERLPLALEADTLVQLELGGVLNGALALYDAEGNFLAASANDGIPVRLRQRIAQDGNYVLAVSGRDRHSYGPFRITGHTLETQNSGLLTLDTPVNGWLQDASNDYEVEIPQAGLYTIDMHSDDLDAYLVLSGSNGVKLEDDDSAGDLNARVSGFLDAGRYQLEARTAQGQEQGYYTLELGTRDLPDDIELQNGGELALGQPVQGWYSGEGLEYRLDIAEQALVTIDMQSSEFDAYLELSGNGVMIENDDGGGNYDSRIQTVLSPGTYTVRAISYDSSGSGLFTLEAGASDIAAAENGVIEIGTTVTGQLAGGSQDYYSFHVDRAGQYRIAMMSSDVDSYLVLQGNGLYLEDDDGGDGYNARLQTHLEPGDYRMTARTYDTSGSGSYSVSVNSADPML</sequence>
<feature type="compositionally biased region" description="Low complexity" evidence="1">
    <location>
        <begin position="451"/>
        <end position="467"/>
    </location>
</feature>
<dbReference type="eggNOG" id="COG0265">
    <property type="taxonomic scope" value="Bacteria"/>
</dbReference>
<accession>S2KNF7</accession>
<feature type="signal peptide" evidence="2">
    <location>
        <begin position="1"/>
        <end position="27"/>
    </location>
</feature>
<dbReference type="RefSeq" id="WP_016417184.1">
    <property type="nucleotide sequence ID" value="NZ_AUAB01000012.1"/>
</dbReference>
<dbReference type="Proteomes" id="UP000014463">
    <property type="component" value="Unassembled WGS sequence"/>
</dbReference>
<dbReference type="Gene3D" id="2.60.120.380">
    <property type="match status" value="4"/>
</dbReference>
<comment type="caution">
    <text evidence="3">The sequence shown here is derived from an EMBL/GenBank/DDBJ whole genome shotgun (WGS) entry which is preliminary data.</text>
</comment>
<dbReference type="OrthoDB" id="8893233at2"/>
<name>S2KNF7_LITA3</name>